<dbReference type="InterPro" id="IPR042403">
    <property type="entry name" value="Spt21/Ams2"/>
</dbReference>
<feature type="compositionally biased region" description="Polar residues" evidence="1">
    <location>
        <begin position="313"/>
        <end position="328"/>
    </location>
</feature>
<feature type="compositionally biased region" description="Low complexity" evidence="1">
    <location>
        <begin position="622"/>
        <end position="641"/>
    </location>
</feature>
<accession>A0A4S8LKE8</accession>
<feature type="compositionally biased region" description="Basic and acidic residues" evidence="1">
    <location>
        <begin position="522"/>
        <end position="542"/>
    </location>
</feature>
<feature type="region of interest" description="Disordered" evidence="1">
    <location>
        <begin position="224"/>
        <end position="257"/>
    </location>
</feature>
<feature type="compositionally biased region" description="Acidic residues" evidence="1">
    <location>
        <begin position="739"/>
        <end position="751"/>
    </location>
</feature>
<dbReference type="Pfam" id="PF25823">
    <property type="entry name" value="Ams2-SPT21_N"/>
    <property type="match status" value="1"/>
</dbReference>
<dbReference type="PANTHER" id="PTHR39147:SF1">
    <property type="entry name" value="PROTEIN SPT21"/>
    <property type="match status" value="1"/>
</dbReference>
<feature type="compositionally biased region" description="Polar residues" evidence="1">
    <location>
        <begin position="933"/>
        <end position="942"/>
    </location>
</feature>
<feature type="compositionally biased region" description="Low complexity" evidence="1">
    <location>
        <begin position="425"/>
        <end position="436"/>
    </location>
</feature>
<feature type="domain" description="Ams2/SPT21 N-terminal" evidence="2">
    <location>
        <begin position="47"/>
        <end position="93"/>
    </location>
</feature>
<reference evidence="3 4" key="1">
    <citation type="journal article" date="2019" name="Nat. Ecol. Evol.">
        <title>Megaphylogeny resolves global patterns of mushroom evolution.</title>
        <authorList>
            <person name="Varga T."/>
            <person name="Krizsan K."/>
            <person name="Foldi C."/>
            <person name="Dima B."/>
            <person name="Sanchez-Garcia M."/>
            <person name="Sanchez-Ramirez S."/>
            <person name="Szollosi G.J."/>
            <person name="Szarkandi J.G."/>
            <person name="Papp V."/>
            <person name="Albert L."/>
            <person name="Andreopoulos W."/>
            <person name="Angelini C."/>
            <person name="Antonin V."/>
            <person name="Barry K.W."/>
            <person name="Bougher N.L."/>
            <person name="Buchanan P."/>
            <person name="Buyck B."/>
            <person name="Bense V."/>
            <person name="Catcheside P."/>
            <person name="Chovatia M."/>
            <person name="Cooper J."/>
            <person name="Damon W."/>
            <person name="Desjardin D."/>
            <person name="Finy P."/>
            <person name="Geml J."/>
            <person name="Haridas S."/>
            <person name="Hughes K."/>
            <person name="Justo A."/>
            <person name="Karasinski D."/>
            <person name="Kautmanova I."/>
            <person name="Kiss B."/>
            <person name="Kocsube S."/>
            <person name="Kotiranta H."/>
            <person name="LaButti K.M."/>
            <person name="Lechner B.E."/>
            <person name="Liimatainen K."/>
            <person name="Lipzen A."/>
            <person name="Lukacs Z."/>
            <person name="Mihaltcheva S."/>
            <person name="Morgado L.N."/>
            <person name="Niskanen T."/>
            <person name="Noordeloos M.E."/>
            <person name="Ohm R.A."/>
            <person name="Ortiz-Santana B."/>
            <person name="Ovrebo C."/>
            <person name="Racz N."/>
            <person name="Riley R."/>
            <person name="Savchenko A."/>
            <person name="Shiryaev A."/>
            <person name="Soop K."/>
            <person name="Spirin V."/>
            <person name="Szebenyi C."/>
            <person name="Tomsovsky M."/>
            <person name="Tulloss R.E."/>
            <person name="Uehling J."/>
            <person name="Grigoriev I.V."/>
            <person name="Vagvolgyi C."/>
            <person name="Papp T."/>
            <person name="Martin F.M."/>
            <person name="Miettinen O."/>
            <person name="Hibbett D.S."/>
            <person name="Nagy L.G."/>
        </authorList>
    </citation>
    <scope>NUCLEOTIDE SEQUENCE [LARGE SCALE GENOMIC DNA]</scope>
    <source>
        <strain evidence="3 4">CBS 962.96</strain>
    </source>
</reference>
<feature type="compositionally biased region" description="Low complexity" evidence="1">
    <location>
        <begin position="146"/>
        <end position="158"/>
    </location>
</feature>
<feature type="compositionally biased region" description="Polar residues" evidence="1">
    <location>
        <begin position="384"/>
        <end position="405"/>
    </location>
</feature>
<evidence type="ECO:0000313" key="4">
    <source>
        <dbReference type="Proteomes" id="UP000297245"/>
    </source>
</evidence>
<name>A0A4S8LKE8_DENBC</name>
<dbReference type="OrthoDB" id="3199820at2759"/>
<dbReference type="InterPro" id="IPR057725">
    <property type="entry name" value="Ams2-SPT21_N"/>
</dbReference>
<gene>
    <name evidence="3" type="ORF">K435DRAFT_865352</name>
</gene>
<feature type="compositionally biased region" description="Low complexity" evidence="1">
    <location>
        <begin position="247"/>
        <end position="257"/>
    </location>
</feature>
<proteinExistence type="predicted"/>
<evidence type="ECO:0000259" key="2">
    <source>
        <dbReference type="Pfam" id="PF25823"/>
    </source>
</evidence>
<feature type="compositionally biased region" description="Gly residues" evidence="1">
    <location>
        <begin position="919"/>
        <end position="930"/>
    </location>
</feature>
<feature type="region of interest" description="Disordered" evidence="1">
    <location>
        <begin position="313"/>
        <end position="596"/>
    </location>
</feature>
<keyword evidence="4" id="KW-1185">Reference proteome</keyword>
<dbReference type="AlphaFoldDB" id="A0A4S8LKE8"/>
<organism evidence="3 4">
    <name type="scientific">Dendrothele bispora (strain CBS 962.96)</name>
    <dbReference type="NCBI Taxonomy" id="1314807"/>
    <lineage>
        <taxon>Eukaryota</taxon>
        <taxon>Fungi</taxon>
        <taxon>Dikarya</taxon>
        <taxon>Basidiomycota</taxon>
        <taxon>Agaricomycotina</taxon>
        <taxon>Agaricomycetes</taxon>
        <taxon>Agaricomycetidae</taxon>
        <taxon>Agaricales</taxon>
        <taxon>Agaricales incertae sedis</taxon>
        <taxon>Dendrothele</taxon>
    </lineage>
</organism>
<feature type="compositionally biased region" description="Low complexity" evidence="1">
    <location>
        <begin position="368"/>
        <end position="378"/>
    </location>
</feature>
<dbReference type="PANTHER" id="PTHR39147">
    <property type="entry name" value="PROTEIN SPT21"/>
    <property type="match status" value="1"/>
</dbReference>
<dbReference type="Proteomes" id="UP000297245">
    <property type="component" value="Unassembled WGS sequence"/>
</dbReference>
<feature type="region of interest" description="Disordered" evidence="1">
    <location>
        <begin position="919"/>
        <end position="960"/>
    </location>
</feature>
<evidence type="ECO:0000256" key="1">
    <source>
        <dbReference type="SAM" id="MobiDB-lite"/>
    </source>
</evidence>
<feature type="region of interest" description="Disordered" evidence="1">
    <location>
        <begin position="144"/>
        <end position="193"/>
    </location>
</feature>
<dbReference type="EMBL" id="ML179370">
    <property type="protein sequence ID" value="THU89373.1"/>
    <property type="molecule type" value="Genomic_DNA"/>
</dbReference>
<feature type="compositionally biased region" description="Low complexity" evidence="1">
    <location>
        <begin position="565"/>
        <end position="596"/>
    </location>
</feature>
<feature type="compositionally biased region" description="Polar residues" evidence="1">
    <location>
        <begin position="752"/>
        <end position="781"/>
    </location>
</feature>
<sequence>MEQRRLRILYTINNAPTYTLAFSPSPVTVTVLPSFDKPVASSSQNPVEPSPSYATVDLKTCIESICASSPEFFLDASRDYSVYVLDPLESPTDRNSNDLIPMGLGFLSNIRTPLESRNITGTLTKLRTGETVVEVYFSLSPVSREASSASSGSKSSGKQKATARSSEATRTQGNTSSSGTKTTRPSTHSRNSVAPEIAATQAEKILSQTHGSGRITEPLVKSEPFAYRPIPPPPEPVQQPSPPPFSIPSSLQQSLSQQTLSQNLAGLLNPNDPNAMNLLTICSMIDNKEISSAQDNPMVAAVIQDYLTRILSSQQTTQQPNASTSHQRAPSGDDEVVFLDKENVNPTDFRRRAEREREEAKLFATAGSSSSTPTQPSPRIGLSVRSNTMNDLPSLGSGMNASSTAGRKRTLSDADGPRRERQRKVSSSSKDVPSTSQRPALDPHRHYSRIAEPAIPAVSQSSPPRPSRDENMQTGSSRGKPIVIPDSPLRAPASSPVRNTQVKRKPYVVPEWARTTTATKPRFSEDASKALKEAQQRKEQERKAKRMRLSKSSSSTLLPTPPSSQPSTTPTPSTTPLSSSQSSTNPSSSQESSSFVAPTALPAPVAAASDLPIFAAGAFQSSIASSPPRSPSPNRSTSSLPFLPRTPKTPSRRAIRSGDDSPDALDGSLFTPLDKTPSARTSHSLLSPFLKSPSRHPKHVSFTAPGTEMIESSIASKSTANDEKVKEHHPHALPMASSDVEDNDEISEDIPEQSSSQQQQTDRNNEGNSNVSSPAPKQQYWQGLPPSSPPPPSSPTYSSPSLLTLSQEDEQDLVEDGQLPMISSDVEEDFTDTSEAAADYQYQLPESEADTTELDVFNLWMNNIQSDGTFGTDLLEDDVGVNIGGVGSVEGDQNGEEGLDLDEFLNNFIPLLGGGGVGGGSGGQISGTGPSGTPVNSSSNLDFDSHLGEPSLDGSKTQDTAQEMQRLLSGCVV</sequence>
<feature type="compositionally biased region" description="Polar residues" evidence="1">
    <location>
        <begin position="162"/>
        <end position="192"/>
    </location>
</feature>
<feature type="compositionally biased region" description="Basic and acidic residues" evidence="1">
    <location>
        <begin position="410"/>
        <end position="419"/>
    </location>
</feature>
<evidence type="ECO:0000313" key="3">
    <source>
        <dbReference type="EMBL" id="THU89373.1"/>
    </source>
</evidence>
<protein>
    <recommendedName>
        <fullName evidence="2">Ams2/SPT21 N-terminal domain-containing protein</fullName>
    </recommendedName>
</protein>
<feature type="compositionally biased region" description="Basic and acidic residues" evidence="1">
    <location>
        <begin position="338"/>
        <end position="361"/>
    </location>
</feature>
<feature type="region of interest" description="Disordered" evidence="1">
    <location>
        <begin position="622"/>
        <end position="802"/>
    </location>
</feature>
<feature type="compositionally biased region" description="Pro residues" evidence="1">
    <location>
        <begin position="229"/>
        <end position="246"/>
    </location>
</feature>